<reference evidence="1" key="2">
    <citation type="submission" date="2020-06" db="EMBL/GenBank/DDBJ databases">
        <title>Helianthus annuus Genome sequencing and assembly Release 2.</title>
        <authorList>
            <person name="Gouzy J."/>
            <person name="Langlade N."/>
            <person name="Munos S."/>
        </authorList>
    </citation>
    <scope>NUCLEOTIDE SEQUENCE</scope>
    <source>
        <tissue evidence="1">Leaves</tissue>
    </source>
</reference>
<accession>A0A9K3H4D6</accession>
<dbReference type="Proteomes" id="UP000215914">
    <property type="component" value="Unassembled WGS sequence"/>
</dbReference>
<proteinExistence type="predicted"/>
<dbReference type="Gramene" id="mRNA:HanXRQr2_Chr15g0691551">
    <property type="protein sequence ID" value="CDS:HanXRQr2_Chr15g0691551.1"/>
    <property type="gene ID" value="HanXRQr2_Chr15g0691551"/>
</dbReference>
<evidence type="ECO:0000313" key="2">
    <source>
        <dbReference type="Proteomes" id="UP000215914"/>
    </source>
</evidence>
<comment type="caution">
    <text evidence="1">The sequence shown here is derived from an EMBL/GenBank/DDBJ whole genome shotgun (WGS) entry which is preliminary data.</text>
</comment>
<keyword evidence="2" id="KW-1185">Reference proteome</keyword>
<evidence type="ECO:0000313" key="1">
    <source>
        <dbReference type="EMBL" id="KAF5764394.1"/>
    </source>
</evidence>
<reference evidence="1" key="1">
    <citation type="journal article" date="2017" name="Nature">
        <title>The sunflower genome provides insights into oil metabolism, flowering and Asterid evolution.</title>
        <authorList>
            <person name="Badouin H."/>
            <person name="Gouzy J."/>
            <person name="Grassa C.J."/>
            <person name="Murat F."/>
            <person name="Staton S.E."/>
            <person name="Cottret L."/>
            <person name="Lelandais-Briere C."/>
            <person name="Owens G.L."/>
            <person name="Carrere S."/>
            <person name="Mayjonade B."/>
            <person name="Legrand L."/>
            <person name="Gill N."/>
            <person name="Kane N.C."/>
            <person name="Bowers J.E."/>
            <person name="Hubner S."/>
            <person name="Bellec A."/>
            <person name="Berard A."/>
            <person name="Berges H."/>
            <person name="Blanchet N."/>
            <person name="Boniface M.C."/>
            <person name="Brunel D."/>
            <person name="Catrice O."/>
            <person name="Chaidir N."/>
            <person name="Claudel C."/>
            <person name="Donnadieu C."/>
            <person name="Faraut T."/>
            <person name="Fievet G."/>
            <person name="Helmstetter N."/>
            <person name="King M."/>
            <person name="Knapp S.J."/>
            <person name="Lai Z."/>
            <person name="Le Paslier M.C."/>
            <person name="Lippi Y."/>
            <person name="Lorenzon L."/>
            <person name="Mandel J.R."/>
            <person name="Marage G."/>
            <person name="Marchand G."/>
            <person name="Marquand E."/>
            <person name="Bret-Mestries E."/>
            <person name="Morien E."/>
            <person name="Nambeesan S."/>
            <person name="Nguyen T."/>
            <person name="Pegot-Espagnet P."/>
            <person name="Pouilly N."/>
            <person name="Raftis F."/>
            <person name="Sallet E."/>
            <person name="Schiex T."/>
            <person name="Thomas J."/>
            <person name="Vandecasteele C."/>
            <person name="Vares D."/>
            <person name="Vear F."/>
            <person name="Vautrin S."/>
            <person name="Crespi M."/>
            <person name="Mangin B."/>
            <person name="Burke J.M."/>
            <person name="Salse J."/>
            <person name="Munos S."/>
            <person name="Vincourt P."/>
            <person name="Rieseberg L.H."/>
            <person name="Langlade N.B."/>
        </authorList>
    </citation>
    <scope>NUCLEOTIDE SEQUENCE</scope>
    <source>
        <tissue evidence="1">Leaves</tissue>
    </source>
</reference>
<sequence length="67" mass="7831">MYACIILHNLIVEDGHAISKWSDDENEEVEPPNHGPTHDFTKRLQRLKDSCDTEVYHTLQHNLLKHP</sequence>
<dbReference type="EMBL" id="MNCJ02000330">
    <property type="protein sequence ID" value="KAF5764394.1"/>
    <property type="molecule type" value="Genomic_DNA"/>
</dbReference>
<gene>
    <name evidence="1" type="ORF">HanXRQr2_Chr15g0691551</name>
</gene>
<protein>
    <submittedName>
        <fullName evidence="1">Uncharacterized protein</fullName>
    </submittedName>
</protein>
<organism evidence="1 2">
    <name type="scientific">Helianthus annuus</name>
    <name type="common">Common sunflower</name>
    <dbReference type="NCBI Taxonomy" id="4232"/>
    <lineage>
        <taxon>Eukaryota</taxon>
        <taxon>Viridiplantae</taxon>
        <taxon>Streptophyta</taxon>
        <taxon>Embryophyta</taxon>
        <taxon>Tracheophyta</taxon>
        <taxon>Spermatophyta</taxon>
        <taxon>Magnoliopsida</taxon>
        <taxon>eudicotyledons</taxon>
        <taxon>Gunneridae</taxon>
        <taxon>Pentapetalae</taxon>
        <taxon>asterids</taxon>
        <taxon>campanulids</taxon>
        <taxon>Asterales</taxon>
        <taxon>Asteraceae</taxon>
        <taxon>Asteroideae</taxon>
        <taxon>Heliantheae alliance</taxon>
        <taxon>Heliantheae</taxon>
        <taxon>Helianthus</taxon>
    </lineage>
</organism>
<dbReference type="AlphaFoldDB" id="A0A9K3H4D6"/>
<name>A0A9K3H4D6_HELAN</name>